<proteinExistence type="predicted"/>
<dbReference type="PANTHER" id="PTHR43877">
    <property type="entry name" value="AMINOALKYLPHOSPHONATE N-ACETYLTRANSFERASE-RELATED-RELATED"/>
    <property type="match status" value="1"/>
</dbReference>
<accession>A0A081B6U9</accession>
<dbReference type="Pfam" id="PF00583">
    <property type="entry name" value="Acetyltransf_1"/>
    <property type="match status" value="1"/>
</dbReference>
<evidence type="ECO:0000313" key="5">
    <source>
        <dbReference type="Proteomes" id="UP000028702"/>
    </source>
</evidence>
<protein>
    <submittedName>
        <fullName evidence="4">GCN5-like N-acetyltransferase</fullName>
    </submittedName>
</protein>
<dbReference type="STRING" id="1333998.M2A_0266"/>
<dbReference type="GO" id="GO:0016747">
    <property type="term" value="F:acyltransferase activity, transferring groups other than amino-acyl groups"/>
    <property type="evidence" value="ECO:0007669"/>
    <property type="project" value="InterPro"/>
</dbReference>
<organism evidence="4 5">
    <name type="scientific">Tepidicaulis marinus</name>
    <dbReference type="NCBI Taxonomy" id="1333998"/>
    <lineage>
        <taxon>Bacteria</taxon>
        <taxon>Pseudomonadati</taxon>
        <taxon>Pseudomonadota</taxon>
        <taxon>Alphaproteobacteria</taxon>
        <taxon>Hyphomicrobiales</taxon>
        <taxon>Parvibaculaceae</taxon>
        <taxon>Tepidicaulis</taxon>
    </lineage>
</organism>
<dbReference type="AlphaFoldDB" id="A0A081B6U9"/>
<dbReference type="PANTHER" id="PTHR43877:SF2">
    <property type="entry name" value="AMINOALKYLPHOSPHONATE N-ACETYLTRANSFERASE-RELATED"/>
    <property type="match status" value="1"/>
</dbReference>
<keyword evidence="2" id="KW-0012">Acyltransferase</keyword>
<dbReference type="Proteomes" id="UP000028702">
    <property type="component" value="Unassembled WGS sequence"/>
</dbReference>
<dbReference type="SUPFAM" id="SSF55729">
    <property type="entry name" value="Acyl-CoA N-acyltransferases (Nat)"/>
    <property type="match status" value="1"/>
</dbReference>
<sequence length="153" mass="16910">MPSQPVLRTADQNDTDAIRTLTRAAYAKWLPISGREPLPMQADYSAALKKHRIDLLYVGPDLAGLIEMNLQEPVALIENVAVHPDFQGQGLGRFLLAHGEVIAAAHGSARIRLFTNKLFTDNLRLYQKTGYTVDGEEEMNGAIAVHMSKTLTR</sequence>
<dbReference type="EMBL" id="BBIO01000001">
    <property type="protein sequence ID" value="GAK43767.1"/>
    <property type="molecule type" value="Genomic_DNA"/>
</dbReference>
<dbReference type="PROSITE" id="PS51186">
    <property type="entry name" value="GNAT"/>
    <property type="match status" value="1"/>
</dbReference>
<dbReference type="RefSeq" id="WP_045441933.1">
    <property type="nucleotide sequence ID" value="NZ_BBIO01000001.1"/>
</dbReference>
<dbReference type="InterPro" id="IPR050832">
    <property type="entry name" value="Bact_Acetyltransf"/>
</dbReference>
<dbReference type="Gene3D" id="3.40.630.30">
    <property type="match status" value="1"/>
</dbReference>
<name>A0A081B6U9_9HYPH</name>
<evidence type="ECO:0000313" key="4">
    <source>
        <dbReference type="EMBL" id="GAK43767.1"/>
    </source>
</evidence>
<evidence type="ECO:0000256" key="1">
    <source>
        <dbReference type="ARBA" id="ARBA00022679"/>
    </source>
</evidence>
<dbReference type="InterPro" id="IPR000182">
    <property type="entry name" value="GNAT_dom"/>
</dbReference>
<keyword evidence="5" id="KW-1185">Reference proteome</keyword>
<dbReference type="eggNOG" id="COG0456">
    <property type="taxonomic scope" value="Bacteria"/>
</dbReference>
<keyword evidence="1 4" id="KW-0808">Transferase</keyword>
<feature type="domain" description="N-acetyltransferase" evidence="3">
    <location>
        <begin position="5"/>
        <end position="152"/>
    </location>
</feature>
<reference evidence="4 5" key="1">
    <citation type="submission" date="2014-07" db="EMBL/GenBank/DDBJ databases">
        <title>Tepidicaulis marinum gen. nov., sp. nov., a novel marine bacterium denitrifying nitrate to nitrous oxide strictly under microaerobic conditions.</title>
        <authorList>
            <person name="Takeuchi M."/>
            <person name="Yamagishi T."/>
            <person name="Kamagata Y."/>
            <person name="Oshima K."/>
            <person name="Hattori M."/>
            <person name="Katayama T."/>
            <person name="Hanada S."/>
            <person name="Tamaki H."/>
            <person name="Marumo K."/>
            <person name="Maeda H."/>
            <person name="Nedachi M."/>
            <person name="Iwasaki W."/>
            <person name="Suwa Y."/>
            <person name="Sakata S."/>
        </authorList>
    </citation>
    <scope>NUCLEOTIDE SEQUENCE [LARGE SCALE GENOMIC DNA]</scope>
    <source>
        <strain evidence="4 5">MA2</strain>
    </source>
</reference>
<dbReference type="InterPro" id="IPR016181">
    <property type="entry name" value="Acyl_CoA_acyltransferase"/>
</dbReference>
<evidence type="ECO:0000256" key="2">
    <source>
        <dbReference type="ARBA" id="ARBA00023315"/>
    </source>
</evidence>
<dbReference type="CDD" id="cd04301">
    <property type="entry name" value="NAT_SF"/>
    <property type="match status" value="1"/>
</dbReference>
<gene>
    <name evidence="4" type="ORF">M2A_0266</name>
</gene>
<evidence type="ECO:0000259" key="3">
    <source>
        <dbReference type="PROSITE" id="PS51186"/>
    </source>
</evidence>
<comment type="caution">
    <text evidence="4">The sequence shown here is derived from an EMBL/GenBank/DDBJ whole genome shotgun (WGS) entry which is preliminary data.</text>
</comment>